<accession>A0A1Q5UD40</accession>
<gene>
    <name evidence="2" type="ORF">PENSUB_4142</name>
</gene>
<evidence type="ECO:0000313" key="2">
    <source>
        <dbReference type="EMBL" id="OKP10418.1"/>
    </source>
</evidence>
<organism evidence="2 3">
    <name type="scientific">Penicillium subrubescens</name>
    <dbReference type="NCBI Taxonomy" id="1316194"/>
    <lineage>
        <taxon>Eukaryota</taxon>
        <taxon>Fungi</taxon>
        <taxon>Dikarya</taxon>
        <taxon>Ascomycota</taxon>
        <taxon>Pezizomycotina</taxon>
        <taxon>Eurotiomycetes</taxon>
        <taxon>Eurotiomycetidae</taxon>
        <taxon>Eurotiales</taxon>
        <taxon>Aspergillaceae</taxon>
        <taxon>Penicillium</taxon>
    </lineage>
</organism>
<evidence type="ECO:0000313" key="3">
    <source>
        <dbReference type="Proteomes" id="UP000186955"/>
    </source>
</evidence>
<dbReference type="Gene3D" id="3.30.1330.40">
    <property type="entry name" value="RutC-like"/>
    <property type="match status" value="1"/>
</dbReference>
<reference evidence="2 3" key="1">
    <citation type="submission" date="2016-10" db="EMBL/GenBank/DDBJ databases">
        <title>Genome sequence of the ascomycete fungus Penicillium subrubescens.</title>
        <authorList>
            <person name="De Vries R.P."/>
            <person name="Peng M."/>
            <person name="Dilokpimol A."/>
            <person name="Hilden K."/>
            <person name="Makela M.R."/>
            <person name="Grigoriev I."/>
            <person name="Riley R."/>
            <person name="Granchi Z."/>
        </authorList>
    </citation>
    <scope>NUCLEOTIDE SEQUENCE [LARGE SCALE GENOMIC DNA]</scope>
    <source>
        <strain evidence="2 3">CBS 132785</strain>
    </source>
</reference>
<comment type="caution">
    <text evidence="2">The sequence shown here is derived from an EMBL/GenBank/DDBJ whole genome shotgun (WGS) entry which is preliminary data.</text>
</comment>
<dbReference type="SUPFAM" id="SSF55298">
    <property type="entry name" value="YjgF-like"/>
    <property type="match status" value="1"/>
</dbReference>
<dbReference type="PANTHER" id="PTHR11803:SF42">
    <property type="entry name" value="MMF1"/>
    <property type="match status" value="1"/>
</dbReference>
<dbReference type="STRING" id="1316194.A0A1Q5UD40"/>
<dbReference type="FunFam" id="3.30.1330.40:FF:000001">
    <property type="entry name" value="L-PSP family endoribonuclease"/>
    <property type="match status" value="1"/>
</dbReference>
<dbReference type="GO" id="GO:0005829">
    <property type="term" value="C:cytosol"/>
    <property type="evidence" value="ECO:0007669"/>
    <property type="project" value="TreeGrafter"/>
</dbReference>
<dbReference type="NCBIfam" id="TIGR00004">
    <property type="entry name" value="Rid family detoxifying hydrolase"/>
    <property type="match status" value="1"/>
</dbReference>
<dbReference type="InterPro" id="IPR035959">
    <property type="entry name" value="RutC-like_sf"/>
</dbReference>
<dbReference type="Proteomes" id="UP000186955">
    <property type="component" value="Unassembled WGS sequence"/>
</dbReference>
<dbReference type="Pfam" id="PF01042">
    <property type="entry name" value="Ribonuc_L-PSP"/>
    <property type="match status" value="1"/>
</dbReference>
<dbReference type="InterPro" id="IPR006175">
    <property type="entry name" value="YjgF/YER057c/UK114"/>
</dbReference>
<name>A0A1Q5UD40_9EURO</name>
<evidence type="ECO:0000256" key="1">
    <source>
        <dbReference type="ARBA" id="ARBA00010552"/>
    </source>
</evidence>
<dbReference type="EMBL" id="MNBE01000347">
    <property type="protein sequence ID" value="OKP10418.1"/>
    <property type="molecule type" value="Genomic_DNA"/>
</dbReference>
<proteinExistence type="inferred from homology"/>
<dbReference type="CDD" id="cd00448">
    <property type="entry name" value="YjgF_YER057c_UK114_family"/>
    <property type="match status" value="1"/>
</dbReference>
<keyword evidence="3" id="KW-1185">Reference proteome</keyword>
<comment type="similarity">
    <text evidence="1">Belongs to the RutC family.</text>
</comment>
<dbReference type="PANTHER" id="PTHR11803">
    <property type="entry name" value="2-IMINOBUTANOATE/2-IMINOPROPANOATE DEAMINASE RIDA"/>
    <property type="match status" value="1"/>
</dbReference>
<protein>
    <submittedName>
        <fullName evidence="2">RutC family protein</fullName>
    </submittedName>
</protein>
<sequence>MSIPKTAVKSPNAPAPPPFLSQAIVMGDYVFCSGQIGSNPETGALVQGSIQDRTRQIMSNLRAVLESAGTSLDNVVKCNIFLTSMSDFAAVTEVYTTFFSAPMPARTCVCVAALPMGTDVEIECIAGVRSSTSEKL</sequence>
<dbReference type="AlphaFoldDB" id="A0A1Q5UD40"/>
<dbReference type="GO" id="GO:0019239">
    <property type="term" value="F:deaminase activity"/>
    <property type="evidence" value="ECO:0007669"/>
    <property type="project" value="TreeGrafter"/>
</dbReference>
<dbReference type="InterPro" id="IPR006056">
    <property type="entry name" value="RidA"/>
</dbReference>
<dbReference type="GO" id="GO:0005739">
    <property type="term" value="C:mitochondrion"/>
    <property type="evidence" value="ECO:0007669"/>
    <property type="project" value="UniProtKB-ARBA"/>
</dbReference>